<feature type="non-terminal residue" evidence="2">
    <location>
        <position position="1"/>
    </location>
</feature>
<keyword evidence="1" id="KW-0812">Transmembrane</keyword>
<comment type="caution">
    <text evidence="2">The sequence shown here is derived from an EMBL/GenBank/DDBJ whole genome shotgun (WGS) entry which is preliminary data.</text>
</comment>
<evidence type="ECO:0000313" key="2">
    <source>
        <dbReference type="EMBL" id="KAF6155208.1"/>
    </source>
</evidence>
<reference evidence="2 3" key="1">
    <citation type="journal article" date="2020" name="IScience">
        <title>Genome Sequencing of the Endangered Kingdonia uniflora (Circaeasteraceae, Ranunculales) Reveals Potential Mechanisms of Evolutionary Specialization.</title>
        <authorList>
            <person name="Sun Y."/>
            <person name="Deng T."/>
            <person name="Zhang A."/>
            <person name="Moore M.J."/>
            <person name="Landis J.B."/>
            <person name="Lin N."/>
            <person name="Zhang H."/>
            <person name="Zhang X."/>
            <person name="Huang J."/>
            <person name="Zhang X."/>
            <person name="Sun H."/>
            <person name="Wang H."/>
        </authorList>
    </citation>
    <scope>NUCLEOTIDE SEQUENCE [LARGE SCALE GENOMIC DNA]</scope>
    <source>
        <strain evidence="2">TB1705</strain>
        <tissue evidence="2">Leaf</tissue>
    </source>
</reference>
<keyword evidence="1" id="KW-0472">Membrane</keyword>
<keyword evidence="1" id="KW-1133">Transmembrane helix</keyword>
<dbReference type="EMBL" id="JACGCM010001428">
    <property type="protein sequence ID" value="KAF6155208.1"/>
    <property type="molecule type" value="Genomic_DNA"/>
</dbReference>
<accession>A0A7J7MKE7</accession>
<dbReference type="AlphaFoldDB" id="A0A7J7MKE7"/>
<sequence>VGRIWRIVCPLVAVGLIQGCNQVAFVVLFEILIVISGLAVMFFPYKMIGNALN</sequence>
<evidence type="ECO:0000313" key="3">
    <source>
        <dbReference type="Proteomes" id="UP000541444"/>
    </source>
</evidence>
<gene>
    <name evidence="2" type="ORF">GIB67_019734</name>
</gene>
<keyword evidence="3" id="KW-1185">Reference proteome</keyword>
<proteinExistence type="predicted"/>
<name>A0A7J7MKE7_9MAGN</name>
<dbReference type="OrthoDB" id="4139357at2759"/>
<feature type="transmembrane region" description="Helical" evidence="1">
    <location>
        <begin position="23"/>
        <end position="45"/>
    </location>
</feature>
<evidence type="ECO:0000256" key="1">
    <source>
        <dbReference type="SAM" id="Phobius"/>
    </source>
</evidence>
<protein>
    <submittedName>
        <fullName evidence="2">Uncharacterized protein</fullName>
    </submittedName>
</protein>
<organism evidence="2 3">
    <name type="scientific">Kingdonia uniflora</name>
    <dbReference type="NCBI Taxonomy" id="39325"/>
    <lineage>
        <taxon>Eukaryota</taxon>
        <taxon>Viridiplantae</taxon>
        <taxon>Streptophyta</taxon>
        <taxon>Embryophyta</taxon>
        <taxon>Tracheophyta</taxon>
        <taxon>Spermatophyta</taxon>
        <taxon>Magnoliopsida</taxon>
        <taxon>Ranunculales</taxon>
        <taxon>Circaeasteraceae</taxon>
        <taxon>Kingdonia</taxon>
    </lineage>
</organism>
<dbReference type="Proteomes" id="UP000541444">
    <property type="component" value="Unassembled WGS sequence"/>
</dbReference>